<keyword evidence="1" id="KW-0805">Transcription regulation</keyword>
<keyword evidence="2" id="KW-0238">DNA-binding</keyword>
<sequence length="293" mass="32883">MGDYLKVNEQLRDMFPDLPRALRVVATYLMEHPGDIATLSMRQVASNAGVSLPNFSRLAKLLGYETYGELREVYRRQVQQHDVSYYQLRAENLQKSNKDNDNTRFWGDLQNAVTDNVTALFETMDADYLADVARVVADSEHVYLIGMQASHSFAQYLNYLGGMTSDKFRLVRSEGGIYADTITDVSERDAVIAVSQQPCAGATVRLAKVAQDRKAKIIAISDSPASPLAMCADHVLLTPNQSPLFFESYVSATIMIEALIGFYTLNNTPEVISRIEKIESDRILLGEYWKDED</sequence>
<dbReference type="InterPro" id="IPR009057">
    <property type="entry name" value="Homeodomain-like_sf"/>
</dbReference>
<dbReference type="PROSITE" id="PS51464">
    <property type="entry name" value="SIS"/>
    <property type="match status" value="1"/>
</dbReference>
<evidence type="ECO:0000313" key="6">
    <source>
        <dbReference type="EMBL" id="MBI1494999.1"/>
    </source>
</evidence>
<keyword evidence="7" id="KW-1185">Reference proteome</keyword>
<comment type="caution">
    <text evidence="6">The sequence shown here is derived from an EMBL/GenBank/DDBJ whole genome shotgun (WGS) entry which is preliminary data.</text>
</comment>
<accession>A0A8J7IEN3</accession>
<dbReference type="GO" id="GO:0003677">
    <property type="term" value="F:DNA binding"/>
    <property type="evidence" value="ECO:0007669"/>
    <property type="project" value="UniProtKB-KW"/>
</dbReference>
<evidence type="ECO:0000259" key="4">
    <source>
        <dbReference type="PROSITE" id="PS51071"/>
    </source>
</evidence>
<dbReference type="InterPro" id="IPR001347">
    <property type="entry name" value="SIS_dom"/>
</dbReference>
<protein>
    <submittedName>
        <fullName evidence="6">MurR/RpiR family transcriptional regulator</fullName>
    </submittedName>
</protein>
<gene>
    <name evidence="6" type="ORF">H1D41_15250</name>
</gene>
<dbReference type="CDD" id="cd05013">
    <property type="entry name" value="SIS_RpiR"/>
    <property type="match status" value="1"/>
</dbReference>
<evidence type="ECO:0000256" key="3">
    <source>
        <dbReference type="ARBA" id="ARBA00023163"/>
    </source>
</evidence>
<dbReference type="PANTHER" id="PTHR30514:SF18">
    <property type="entry name" value="RPIR-FAMILY TRANSCRIPTIONAL REGULATOR"/>
    <property type="match status" value="1"/>
</dbReference>
<evidence type="ECO:0000313" key="7">
    <source>
        <dbReference type="Proteomes" id="UP000640583"/>
    </source>
</evidence>
<dbReference type="GO" id="GO:0003700">
    <property type="term" value="F:DNA-binding transcription factor activity"/>
    <property type="evidence" value="ECO:0007669"/>
    <property type="project" value="InterPro"/>
</dbReference>
<dbReference type="Pfam" id="PF01380">
    <property type="entry name" value="SIS"/>
    <property type="match status" value="1"/>
</dbReference>
<dbReference type="InterPro" id="IPR046348">
    <property type="entry name" value="SIS_dom_sf"/>
</dbReference>
<organism evidence="6 7">
    <name type="scientific">Halocynthiibacter styelae</name>
    <dbReference type="NCBI Taxonomy" id="2761955"/>
    <lineage>
        <taxon>Bacteria</taxon>
        <taxon>Pseudomonadati</taxon>
        <taxon>Pseudomonadota</taxon>
        <taxon>Alphaproteobacteria</taxon>
        <taxon>Rhodobacterales</taxon>
        <taxon>Paracoccaceae</taxon>
        <taxon>Halocynthiibacter</taxon>
    </lineage>
</organism>
<dbReference type="SUPFAM" id="SSF53697">
    <property type="entry name" value="SIS domain"/>
    <property type="match status" value="1"/>
</dbReference>
<evidence type="ECO:0000256" key="2">
    <source>
        <dbReference type="ARBA" id="ARBA00023125"/>
    </source>
</evidence>
<dbReference type="GO" id="GO:0097367">
    <property type="term" value="F:carbohydrate derivative binding"/>
    <property type="evidence" value="ECO:0007669"/>
    <property type="project" value="InterPro"/>
</dbReference>
<dbReference type="InterPro" id="IPR035472">
    <property type="entry name" value="RpiR-like_SIS"/>
</dbReference>
<proteinExistence type="predicted"/>
<feature type="domain" description="HTH rpiR-type" evidence="4">
    <location>
        <begin position="5"/>
        <end position="81"/>
    </location>
</feature>
<dbReference type="PANTHER" id="PTHR30514">
    <property type="entry name" value="GLUCOKINASE"/>
    <property type="match status" value="1"/>
</dbReference>
<dbReference type="PROSITE" id="PS51071">
    <property type="entry name" value="HTH_RPIR"/>
    <property type="match status" value="1"/>
</dbReference>
<feature type="domain" description="SIS" evidence="5">
    <location>
        <begin position="132"/>
        <end position="270"/>
    </location>
</feature>
<dbReference type="InterPro" id="IPR047640">
    <property type="entry name" value="RpiR-like"/>
</dbReference>
<keyword evidence="3" id="KW-0804">Transcription</keyword>
<dbReference type="Proteomes" id="UP000640583">
    <property type="component" value="Unassembled WGS sequence"/>
</dbReference>
<dbReference type="AlphaFoldDB" id="A0A8J7IEN3"/>
<dbReference type="InterPro" id="IPR000281">
    <property type="entry name" value="HTH_RpiR"/>
</dbReference>
<reference evidence="6" key="1">
    <citation type="submission" date="2020-10" db="EMBL/GenBank/DDBJ databases">
        <title>Paenihalocynthiibacter styelae gen. nov., sp. nov., isolated from stalked sea squirt Styela clava.</title>
        <authorList>
            <person name="Kim Y.-O."/>
            <person name="Yoon J.-H."/>
        </authorList>
    </citation>
    <scope>NUCLEOTIDE SEQUENCE</scope>
    <source>
        <strain evidence="6">MYP1-1</strain>
    </source>
</reference>
<dbReference type="Pfam" id="PF01418">
    <property type="entry name" value="HTH_6"/>
    <property type="match status" value="1"/>
</dbReference>
<dbReference type="SUPFAM" id="SSF46689">
    <property type="entry name" value="Homeodomain-like"/>
    <property type="match status" value="1"/>
</dbReference>
<dbReference type="RefSeq" id="WP_228849722.1">
    <property type="nucleotide sequence ID" value="NZ_JADCKQ010000013.1"/>
</dbReference>
<dbReference type="InterPro" id="IPR036388">
    <property type="entry name" value="WH-like_DNA-bd_sf"/>
</dbReference>
<dbReference type="Gene3D" id="3.40.50.10490">
    <property type="entry name" value="Glucose-6-phosphate isomerase like protein, domain 1"/>
    <property type="match status" value="1"/>
</dbReference>
<dbReference type="Gene3D" id="1.10.10.10">
    <property type="entry name" value="Winged helix-like DNA-binding domain superfamily/Winged helix DNA-binding domain"/>
    <property type="match status" value="1"/>
</dbReference>
<dbReference type="EMBL" id="JADCKQ010000013">
    <property type="protein sequence ID" value="MBI1494999.1"/>
    <property type="molecule type" value="Genomic_DNA"/>
</dbReference>
<evidence type="ECO:0000256" key="1">
    <source>
        <dbReference type="ARBA" id="ARBA00023015"/>
    </source>
</evidence>
<dbReference type="GO" id="GO:1901135">
    <property type="term" value="P:carbohydrate derivative metabolic process"/>
    <property type="evidence" value="ECO:0007669"/>
    <property type="project" value="InterPro"/>
</dbReference>
<name>A0A8J7IEN3_9RHOB</name>
<evidence type="ECO:0000259" key="5">
    <source>
        <dbReference type="PROSITE" id="PS51464"/>
    </source>
</evidence>